<gene>
    <name evidence="2" type="ORF">KAM435_41870</name>
    <name evidence="3" type="ORF">KAM436_41650</name>
</gene>
<organism evidence="2 4">
    <name type="scientific">Aquipseudomonas alcaligenes</name>
    <name type="common">Pseudomonas alcaligenes</name>
    <dbReference type="NCBI Taxonomy" id="43263"/>
    <lineage>
        <taxon>Bacteria</taxon>
        <taxon>Pseudomonadati</taxon>
        <taxon>Pseudomonadota</taxon>
        <taxon>Gammaproteobacteria</taxon>
        <taxon>Pseudomonadales</taxon>
        <taxon>Pseudomonadaceae</taxon>
        <taxon>Aquipseudomonas</taxon>
    </lineage>
</organism>
<dbReference type="InterPro" id="IPR016174">
    <property type="entry name" value="Di-haem_cyt_TM"/>
</dbReference>
<proteinExistence type="predicted"/>
<accession>A0AA37CJK7</accession>
<reference evidence="2 5" key="1">
    <citation type="submission" date="2021-07" db="EMBL/GenBank/DDBJ databases">
        <title>Whole genome sequencing of carbapenem-resistant Pseudomonas spp. isolated in Japan.</title>
        <authorList>
            <person name="Suzuki M."/>
            <person name="Maehana S."/>
            <person name="Kitasato H."/>
        </authorList>
    </citation>
    <scope>NUCLEOTIDE SEQUENCE</scope>
    <source>
        <strain evidence="2">KAM435</strain>
        <strain evidence="3 5">KAM436</strain>
    </source>
</reference>
<evidence type="ECO:0008006" key="6">
    <source>
        <dbReference type="Google" id="ProtNLM"/>
    </source>
</evidence>
<sequence>MSALPRRSEDDRPLSVRLAHLLIICLMLTSLLSGLEAFNFTAIPRLLTRDGLFILHRGAGLAVALLAAGWLWLRRDFFLRSWVGRWHALMLGIAFLIPFAPWLARLLEGRFEEAIALIPVYNLVSRPENALSYLLFSWHRKLLLGFAVLVSIHASAALFHALVLKDRPFARIFSWRKPR</sequence>
<feature type="transmembrane region" description="Helical" evidence="1">
    <location>
        <begin position="54"/>
        <end position="73"/>
    </location>
</feature>
<evidence type="ECO:0000256" key="1">
    <source>
        <dbReference type="SAM" id="Phobius"/>
    </source>
</evidence>
<feature type="transmembrane region" description="Helical" evidence="1">
    <location>
        <begin position="85"/>
        <end position="104"/>
    </location>
</feature>
<name>A0AA37CJK7_AQUAC</name>
<feature type="transmembrane region" description="Helical" evidence="1">
    <location>
        <begin position="142"/>
        <end position="164"/>
    </location>
</feature>
<dbReference type="SUPFAM" id="SSF81342">
    <property type="entry name" value="Transmembrane di-heme cytochromes"/>
    <property type="match status" value="1"/>
</dbReference>
<keyword evidence="1" id="KW-0472">Membrane</keyword>
<protein>
    <recommendedName>
        <fullName evidence="6">Cytochrome b561 bacterial/Ni-hydrogenase domain-containing protein</fullName>
    </recommendedName>
</protein>
<comment type="caution">
    <text evidence="2">The sequence shown here is derived from an EMBL/GenBank/DDBJ whole genome shotgun (WGS) entry which is preliminary data.</text>
</comment>
<dbReference type="AlphaFoldDB" id="A0AA37CJK7"/>
<keyword evidence="1" id="KW-1133">Transmembrane helix</keyword>
<dbReference type="GO" id="GO:0022904">
    <property type="term" value="P:respiratory electron transport chain"/>
    <property type="evidence" value="ECO:0007669"/>
    <property type="project" value="InterPro"/>
</dbReference>
<evidence type="ECO:0000313" key="2">
    <source>
        <dbReference type="EMBL" id="GIZ90860.1"/>
    </source>
</evidence>
<dbReference type="Proteomes" id="UP000887212">
    <property type="component" value="Unassembled WGS sequence"/>
</dbReference>
<keyword evidence="1" id="KW-0812">Transmembrane</keyword>
<evidence type="ECO:0000313" key="3">
    <source>
        <dbReference type="EMBL" id="GIZ95197.1"/>
    </source>
</evidence>
<evidence type="ECO:0000313" key="5">
    <source>
        <dbReference type="Proteomes" id="UP000887228"/>
    </source>
</evidence>
<feature type="transmembrane region" description="Helical" evidence="1">
    <location>
        <begin position="21"/>
        <end position="42"/>
    </location>
</feature>
<dbReference type="Proteomes" id="UP000887228">
    <property type="component" value="Unassembled WGS sequence"/>
</dbReference>
<dbReference type="GO" id="GO:0016020">
    <property type="term" value="C:membrane"/>
    <property type="evidence" value="ECO:0007669"/>
    <property type="project" value="InterPro"/>
</dbReference>
<dbReference type="EMBL" id="BPMT01000034">
    <property type="protein sequence ID" value="GIZ95197.1"/>
    <property type="molecule type" value="Genomic_DNA"/>
</dbReference>
<evidence type="ECO:0000313" key="4">
    <source>
        <dbReference type="Proteomes" id="UP000887212"/>
    </source>
</evidence>
<dbReference type="EMBL" id="BPMS01000037">
    <property type="protein sequence ID" value="GIZ90860.1"/>
    <property type="molecule type" value="Genomic_DNA"/>
</dbReference>